<reference evidence="6 7" key="1">
    <citation type="submission" date="2016-05" db="EMBL/GenBank/DDBJ databases">
        <title>Genome sequencing reveals origins of a unique bacterial endosymbiosis in the earliest lineages of terrestrial Fungi.</title>
        <authorList>
            <consortium name="DOE Joint Genome Institute"/>
            <person name="Uehling J."/>
            <person name="Gryganskyi A."/>
            <person name="Hameed K."/>
            <person name="Tschaplinski T."/>
            <person name="Misztal P."/>
            <person name="Wu S."/>
            <person name="Desiro A."/>
            <person name="Vande Pol N."/>
            <person name="Du Z.-Y."/>
            <person name="Zienkiewicz A."/>
            <person name="Zienkiewicz K."/>
            <person name="Morin E."/>
            <person name="Tisserant E."/>
            <person name="Splivallo R."/>
            <person name="Hainaut M."/>
            <person name="Henrissat B."/>
            <person name="Ohm R."/>
            <person name="Kuo A."/>
            <person name="Yan J."/>
            <person name="Lipzen A."/>
            <person name="Nolan M."/>
            <person name="Labutti K."/>
            <person name="Barry K."/>
            <person name="Goldstein A."/>
            <person name="Labbe J."/>
            <person name="Schadt C."/>
            <person name="Tuskan G."/>
            <person name="Grigoriev I."/>
            <person name="Martin F."/>
            <person name="Vilgalys R."/>
            <person name="Bonito G."/>
        </authorList>
    </citation>
    <scope>NUCLEOTIDE SEQUENCE [LARGE SCALE GENOMIC DNA]</scope>
    <source>
        <strain evidence="6 7">AG-77</strain>
    </source>
</reference>
<sequence>MDTVEAVADLIKWLRDNYLHGEETSKVRSQLAKFIPKRNPFKHSFRSFYDHGKTLTLTQIARFRRDEWLGEAHIDAILHTIEAKHGGGDSANFFILPQPFVQGFIEAVHNPSIPTENWNPHRLKQALDLQDVVDANPECQARALTVVNIGDHWAVLVFDFKQKRILFGHSMDKGILDIQEHAYVFAGARSLLESCQSRVLTLREKDTTTESDSSMHRIRVDEWVNGPLRFFVPQQQDSSSCGFAALSAIENSIHPPSELWSNERKVFFRVKYLVYATSTFREPVFDNEPPHLPRAGLIRDGIARTTTVSKDTGVTINKQMCEERGEASTTGHALSRVVAEQDSPNGDTDDATDESVVRPVKKEASKKESQPIVSKENVSKSTSSSASKDVTVKHEPYETQVAGPVSDTVAAASCYLSDLDSDIHGDSVARIGSSLQVNKDDDKYSMPTRTPATDSASRSMSLLALTVRGRPASWHLP</sequence>
<feature type="compositionally biased region" description="Basic and acidic residues" evidence="4">
    <location>
        <begin position="360"/>
        <end position="369"/>
    </location>
</feature>
<dbReference type="SUPFAM" id="SSF54001">
    <property type="entry name" value="Cysteine proteinases"/>
    <property type="match status" value="1"/>
</dbReference>
<dbReference type="GO" id="GO:0006508">
    <property type="term" value="P:proteolysis"/>
    <property type="evidence" value="ECO:0007669"/>
    <property type="project" value="UniProtKB-KW"/>
</dbReference>
<dbReference type="InterPro" id="IPR038765">
    <property type="entry name" value="Papain-like_cys_pep_sf"/>
</dbReference>
<evidence type="ECO:0000256" key="1">
    <source>
        <dbReference type="ARBA" id="ARBA00005234"/>
    </source>
</evidence>
<feature type="region of interest" description="Disordered" evidence="4">
    <location>
        <begin position="438"/>
        <end position="457"/>
    </location>
</feature>
<proteinExistence type="inferred from homology"/>
<keyword evidence="7" id="KW-1185">Reference proteome</keyword>
<feature type="compositionally biased region" description="Polar residues" evidence="4">
    <location>
        <begin position="447"/>
        <end position="457"/>
    </location>
</feature>
<keyword evidence="3" id="KW-0378">Hydrolase</keyword>
<gene>
    <name evidence="6" type="ORF">K457DRAFT_125394</name>
</gene>
<organism evidence="6 7">
    <name type="scientific">Linnemannia elongata AG-77</name>
    <dbReference type="NCBI Taxonomy" id="1314771"/>
    <lineage>
        <taxon>Eukaryota</taxon>
        <taxon>Fungi</taxon>
        <taxon>Fungi incertae sedis</taxon>
        <taxon>Mucoromycota</taxon>
        <taxon>Mortierellomycotina</taxon>
        <taxon>Mortierellomycetes</taxon>
        <taxon>Mortierellales</taxon>
        <taxon>Mortierellaceae</taxon>
        <taxon>Linnemannia</taxon>
    </lineage>
</organism>
<evidence type="ECO:0000256" key="4">
    <source>
        <dbReference type="SAM" id="MobiDB-lite"/>
    </source>
</evidence>
<evidence type="ECO:0000313" key="6">
    <source>
        <dbReference type="EMBL" id="OAQ30248.1"/>
    </source>
</evidence>
<accession>A0A197JZ71</accession>
<dbReference type="PROSITE" id="PS50600">
    <property type="entry name" value="ULP_PROTEASE"/>
    <property type="match status" value="1"/>
</dbReference>
<evidence type="ECO:0000256" key="3">
    <source>
        <dbReference type="ARBA" id="ARBA00022801"/>
    </source>
</evidence>
<feature type="region of interest" description="Disordered" evidence="4">
    <location>
        <begin position="337"/>
        <end position="397"/>
    </location>
</feature>
<evidence type="ECO:0000259" key="5">
    <source>
        <dbReference type="PROSITE" id="PS50600"/>
    </source>
</evidence>
<dbReference type="GO" id="GO:0019783">
    <property type="term" value="F:ubiquitin-like protein peptidase activity"/>
    <property type="evidence" value="ECO:0007669"/>
    <property type="project" value="UniProtKB-ARBA"/>
</dbReference>
<dbReference type="Gene3D" id="3.40.395.10">
    <property type="entry name" value="Adenoviral Proteinase, Chain A"/>
    <property type="match status" value="1"/>
</dbReference>
<dbReference type="InterPro" id="IPR003653">
    <property type="entry name" value="Peptidase_C48_C"/>
</dbReference>
<feature type="domain" description="Ubiquitin-like protease family profile" evidence="5">
    <location>
        <begin position="53"/>
        <end position="252"/>
    </location>
</feature>
<evidence type="ECO:0000313" key="7">
    <source>
        <dbReference type="Proteomes" id="UP000078512"/>
    </source>
</evidence>
<feature type="compositionally biased region" description="Low complexity" evidence="4">
    <location>
        <begin position="373"/>
        <end position="389"/>
    </location>
</feature>
<name>A0A197JZ71_9FUNG</name>
<dbReference type="GO" id="GO:0008234">
    <property type="term" value="F:cysteine-type peptidase activity"/>
    <property type="evidence" value="ECO:0007669"/>
    <property type="project" value="InterPro"/>
</dbReference>
<keyword evidence="2" id="KW-0645">Protease</keyword>
<comment type="similarity">
    <text evidence="1">Belongs to the peptidase C48 family.</text>
</comment>
<dbReference type="AlphaFoldDB" id="A0A197JZ71"/>
<evidence type="ECO:0000256" key="2">
    <source>
        <dbReference type="ARBA" id="ARBA00022670"/>
    </source>
</evidence>
<dbReference type="OrthoDB" id="2426217at2759"/>
<dbReference type="Proteomes" id="UP000078512">
    <property type="component" value="Unassembled WGS sequence"/>
</dbReference>
<protein>
    <recommendedName>
        <fullName evidence="5">Ubiquitin-like protease family profile domain-containing protein</fullName>
    </recommendedName>
</protein>
<dbReference type="EMBL" id="KV442036">
    <property type="protein sequence ID" value="OAQ30248.1"/>
    <property type="molecule type" value="Genomic_DNA"/>
</dbReference>